<dbReference type="AlphaFoldDB" id="A0AAV7RPM3"/>
<protein>
    <submittedName>
        <fullName evidence="1">Uncharacterized protein</fullName>
    </submittedName>
</protein>
<dbReference type="EMBL" id="JANPWB010000009">
    <property type="protein sequence ID" value="KAJ1152810.1"/>
    <property type="molecule type" value="Genomic_DNA"/>
</dbReference>
<organism evidence="1 2">
    <name type="scientific">Pleurodeles waltl</name>
    <name type="common">Iberian ribbed newt</name>
    <dbReference type="NCBI Taxonomy" id="8319"/>
    <lineage>
        <taxon>Eukaryota</taxon>
        <taxon>Metazoa</taxon>
        <taxon>Chordata</taxon>
        <taxon>Craniata</taxon>
        <taxon>Vertebrata</taxon>
        <taxon>Euteleostomi</taxon>
        <taxon>Amphibia</taxon>
        <taxon>Batrachia</taxon>
        <taxon>Caudata</taxon>
        <taxon>Salamandroidea</taxon>
        <taxon>Salamandridae</taxon>
        <taxon>Pleurodelinae</taxon>
        <taxon>Pleurodeles</taxon>
    </lineage>
</organism>
<evidence type="ECO:0000313" key="1">
    <source>
        <dbReference type="EMBL" id="KAJ1152810.1"/>
    </source>
</evidence>
<comment type="caution">
    <text evidence="1">The sequence shown here is derived from an EMBL/GenBank/DDBJ whole genome shotgun (WGS) entry which is preliminary data.</text>
</comment>
<reference evidence="1" key="1">
    <citation type="journal article" date="2022" name="bioRxiv">
        <title>Sequencing and chromosome-scale assembly of the giantPleurodeles waltlgenome.</title>
        <authorList>
            <person name="Brown T."/>
            <person name="Elewa A."/>
            <person name="Iarovenko S."/>
            <person name="Subramanian E."/>
            <person name="Araus A.J."/>
            <person name="Petzold A."/>
            <person name="Susuki M."/>
            <person name="Suzuki K.-i.T."/>
            <person name="Hayashi T."/>
            <person name="Toyoda A."/>
            <person name="Oliveira C."/>
            <person name="Osipova E."/>
            <person name="Leigh N.D."/>
            <person name="Simon A."/>
            <person name="Yun M.H."/>
        </authorList>
    </citation>
    <scope>NUCLEOTIDE SEQUENCE</scope>
    <source>
        <strain evidence="1">20211129_DDA</strain>
        <tissue evidence="1">Liver</tissue>
    </source>
</reference>
<keyword evidence="2" id="KW-1185">Reference proteome</keyword>
<sequence>MREKPCLKEYEAFFRITVQKAKTQNYFVHDNIWRIVSKVISVAIYAPLDLTASSRNSVQVALRGPSRQPQKKATSRDCNGVINRITRRAPRIFKAHIMAKKETLCEGPNKRDKQHLLKISLSDVQPVDDTNLPPWMKTPSNSSWTLLQHLLQLWQGKTTLLGLQMNQPRLDMERQPIL</sequence>
<gene>
    <name evidence="1" type="ORF">NDU88_005585</name>
</gene>
<evidence type="ECO:0000313" key="2">
    <source>
        <dbReference type="Proteomes" id="UP001066276"/>
    </source>
</evidence>
<proteinExistence type="predicted"/>
<name>A0AAV7RPM3_PLEWA</name>
<accession>A0AAV7RPM3</accession>
<dbReference type="Proteomes" id="UP001066276">
    <property type="component" value="Chromosome 5"/>
</dbReference>